<sequence>MKTVTTAILVVTLLTFTGCGKQESSQTAPKPPSVGLIEAAASGNLDAIRQHIKAGSDLNEKEPSRGSSPLITATAFGQTEAARVL</sequence>
<dbReference type="PROSITE" id="PS51257">
    <property type="entry name" value="PROKAR_LIPOPROTEIN"/>
    <property type="match status" value="1"/>
</dbReference>
<comment type="caution">
    <text evidence="2">The sequence shown here is derived from an EMBL/GenBank/DDBJ whole genome shotgun (WGS) entry which is preliminary data.</text>
</comment>
<name>X1TS98_9ZZZZ</name>
<organism evidence="2">
    <name type="scientific">marine sediment metagenome</name>
    <dbReference type="NCBI Taxonomy" id="412755"/>
    <lineage>
        <taxon>unclassified sequences</taxon>
        <taxon>metagenomes</taxon>
        <taxon>ecological metagenomes</taxon>
    </lineage>
</organism>
<feature type="non-terminal residue" evidence="2">
    <location>
        <position position="85"/>
    </location>
</feature>
<dbReference type="Gene3D" id="1.25.40.20">
    <property type="entry name" value="Ankyrin repeat-containing domain"/>
    <property type="match status" value="1"/>
</dbReference>
<dbReference type="AlphaFoldDB" id="X1TS98"/>
<dbReference type="InterPro" id="IPR036770">
    <property type="entry name" value="Ankyrin_rpt-contain_sf"/>
</dbReference>
<reference evidence="2" key="1">
    <citation type="journal article" date="2014" name="Front. Microbiol.">
        <title>High frequency of phylogenetically diverse reductive dehalogenase-homologous genes in deep subseafloor sedimentary metagenomes.</title>
        <authorList>
            <person name="Kawai M."/>
            <person name="Futagami T."/>
            <person name="Toyoda A."/>
            <person name="Takaki Y."/>
            <person name="Nishi S."/>
            <person name="Hori S."/>
            <person name="Arai W."/>
            <person name="Tsubouchi T."/>
            <person name="Morono Y."/>
            <person name="Uchiyama I."/>
            <person name="Ito T."/>
            <person name="Fujiyama A."/>
            <person name="Inagaki F."/>
            <person name="Takami H."/>
        </authorList>
    </citation>
    <scope>NUCLEOTIDE SEQUENCE</scope>
    <source>
        <strain evidence="2">Expedition CK06-06</strain>
    </source>
</reference>
<dbReference type="InterPro" id="IPR002110">
    <property type="entry name" value="Ankyrin_rpt"/>
</dbReference>
<feature type="compositionally biased region" description="Polar residues" evidence="1">
    <location>
        <begin position="65"/>
        <end position="77"/>
    </location>
</feature>
<dbReference type="SUPFAM" id="SSF48403">
    <property type="entry name" value="Ankyrin repeat"/>
    <property type="match status" value="1"/>
</dbReference>
<feature type="region of interest" description="Disordered" evidence="1">
    <location>
        <begin position="54"/>
        <end position="85"/>
    </location>
</feature>
<dbReference type="EMBL" id="BARW01028001">
    <property type="protein sequence ID" value="GAJ08124.1"/>
    <property type="molecule type" value="Genomic_DNA"/>
</dbReference>
<protein>
    <submittedName>
        <fullName evidence="2">Uncharacterized protein</fullName>
    </submittedName>
</protein>
<evidence type="ECO:0000313" key="2">
    <source>
        <dbReference type="EMBL" id="GAJ08124.1"/>
    </source>
</evidence>
<evidence type="ECO:0000256" key="1">
    <source>
        <dbReference type="SAM" id="MobiDB-lite"/>
    </source>
</evidence>
<gene>
    <name evidence="2" type="ORF">S12H4_45303</name>
</gene>
<proteinExistence type="predicted"/>
<accession>X1TS98</accession>
<dbReference type="Pfam" id="PF13637">
    <property type="entry name" value="Ank_4"/>
    <property type="match status" value="1"/>
</dbReference>